<sequence length="287" mass="32487">MDPYTYFNQHYDANNRWVSIGALDTGEEVHVVLDTIDSVKYSVRTTGSPTTITWAGFILNDDLATLNHNDRRRTSKTRMRSLLRKWDTQRDLQDVLTPAAPSAPAYAEHLQVQHHAPNRVLESTGTETAAAFQKIGGYKNDHNLVLFKGTAEEREVLVDEEVHEDPIIKARNYFHIAKEFIQGHIAQDMDELCAAAYDGRPQAMCQAVVNLTIKYAWPALPTWLRGSVPQHAAYGVSALLLQGFWASALPKIRQKMDVIYVNPINEEAATWAEEARKKRGPRRPDYC</sequence>
<keyword evidence="2" id="KW-1185">Reference proteome</keyword>
<name>A0A2D3US11_9PEZI</name>
<reference evidence="1 2" key="1">
    <citation type="submission" date="2016-03" db="EMBL/GenBank/DDBJ databases">
        <authorList>
            <person name="Ploux O."/>
        </authorList>
    </citation>
    <scope>NUCLEOTIDE SEQUENCE [LARGE SCALE GENOMIC DNA]</scope>
    <source>
        <strain evidence="1 2">URUG2</strain>
    </source>
</reference>
<dbReference type="RefSeq" id="XP_023623328.1">
    <property type="nucleotide sequence ID" value="XM_023767560.1"/>
</dbReference>
<accession>A0A2D3US11</accession>
<gene>
    <name evidence="1" type="ORF">RCC_02278</name>
</gene>
<protein>
    <submittedName>
        <fullName evidence="1">Uncharacterized protein</fullName>
    </submittedName>
</protein>
<dbReference type="Proteomes" id="UP000225277">
    <property type="component" value="Unassembled WGS sequence"/>
</dbReference>
<dbReference type="EMBL" id="FJUY01000002">
    <property type="protein sequence ID" value="CZT16435.1"/>
    <property type="molecule type" value="Genomic_DNA"/>
</dbReference>
<evidence type="ECO:0000313" key="2">
    <source>
        <dbReference type="Proteomes" id="UP000225277"/>
    </source>
</evidence>
<dbReference type="GeneID" id="35597498"/>
<proteinExistence type="predicted"/>
<organism evidence="1 2">
    <name type="scientific">Ramularia collo-cygni</name>
    <dbReference type="NCBI Taxonomy" id="112498"/>
    <lineage>
        <taxon>Eukaryota</taxon>
        <taxon>Fungi</taxon>
        <taxon>Dikarya</taxon>
        <taxon>Ascomycota</taxon>
        <taxon>Pezizomycotina</taxon>
        <taxon>Dothideomycetes</taxon>
        <taxon>Dothideomycetidae</taxon>
        <taxon>Mycosphaerellales</taxon>
        <taxon>Mycosphaerellaceae</taxon>
        <taxon>Ramularia</taxon>
    </lineage>
</organism>
<dbReference type="AlphaFoldDB" id="A0A2D3US11"/>
<evidence type="ECO:0000313" key="1">
    <source>
        <dbReference type="EMBL" id="CZT16435.1"/>
    </source>
</evidence>